<sequence length="154" mass="18159">MEQQKATAVWQYNNEEECQLAEYIIGLEKEALDKWFKGDTSGYENLWSKRSFTYFDAVVTERVDNHATIVEFLNTIKGKLFADSYDFRNARVQLGQDMAVLTYQLFAKTNLIDMEYNCIEVFQKETNGEWHVIHSTWSFIRPMDKKFGVEKEIV</sequence>
<accession>A0A0F5J9S3</accession>
<evidence type="ECO:0000259" key="1">
    <source>
        <dbReference type="Pfam" id="PF14534"/>
    </source>
</evidence>
<dbReference type="Gene3D" id="3.10.450.50">
    <property type="match status" value="1"/>
</dbReference>
<keyword evidence="3" id="KW-1185">Reference proteome</keyword>
<gene>
    <name evidence="2" type="ORF">HMPREF1536_03856</name>
</gene>
<dbReference type="InterPro" id="IPR032710">
    <property type="entry name" value="NTF2-like_dom_sf"/>
</dbReference>
<dbReference type="HOGENOM" id="CLU_128061_0_0_10"/>
<dbReference type="InterPro" id="IPR027843">
    <property type="entry name" value="DUF4440"/>
</dbReference>
<dbReference type="SUPFAM" id="SSF54427">
    <property type="entry name" value="NTF2-like"/>
    <property type="match status" value="1"/>
</dbReference>
<dbReference type="Pfam" id="PF14534">
    <property type="entry name" value="DUF4440"/>
    <property type="match status" value="1"/>
</dbReference>
<dbReference type="EMBL" id="AQHW01000017">
    <property type="protein sequence ID" value="KKB54270.1"/>
    <property type="molecule type" value="Genomic_DNA"/>
</dbReference>
<dbReference type="Proteomes" id="UP000033035">
    <property type="component" value="Unassembled WGS sequence"/>
</dbReference>
<dbReference type="STRING" id="1203610.HMPREF1536_03856"/>
<reference evidence="2 3" key="1">
    <citation type="submission" date="2013-04" db="EMBL/GenBank/DDBJ databases">
        <title>The Genome Sequence of Parabacteroides gordonii DSM 23371.</title>
        <authorList>
            <consortium name="The Broad Institute Genomics Platform"/>
            <person name="Earl A."/>
            <person name="Ward D."/>
            <person name="Feldgarden M."/>
            <person name="Gevers D."/>
            <person name="Martens E."/>
            <person name="Sakamoto M."/>
            <person name="Benno Y."/>
            <person name="Suzuki N."/>
            <person name="Matsunaga N."/>
            <person name="Koshihara K."/>
            <person name="Seki M."/>
            <person name="Komiya H."/>
            <person name="Walker B."/>
            <person name="Young S."/>
            <person name="Zeng Q."/>
            <person name="Gargeya S."/>
            <person name="Fitzgerald M."/>
            <person name="Haas B."/>
            <person name="Abouelleil A."/>
            <person name="Allen A.W."/>
            <person name="Alvarado L."/>
            <person name="Arachchi H.M."/>
            <person name="Berlin A.M."/>
            <person name="Chapman S.B."/>
            <person name="Gainer-Dewar J."/>
            <person name="Goldberg J."/>
            <person name="Griggs A."/>
            <person name="Gujja S."/>
            <person name="Hansen M."/>
            <person name="Howarth C."/>
            <person name="Imamovic A."/>
            <person name="Ireland A."/>
            <person name="Larimer J."/>
            <person name="McCowan C."/>
            <person name="Murphy C."/>
            <person name="Pearson M."/>
            <person name="Poon T.W."/>
            <person name="Priest M."/>
            <person name="Roberts A."/>
            <person name="Saif S."/>
            <person name="Shea T."/>
            <person name="Sisk P."/>
            <person name="Sykes S."/>
            <person name="Wortman J."/>
            <person name="Nusbaum C."/>
            <person name="Birren B."/>
        </authorList>
    </citation>
    <scope>NUCLEOTIDE SEQUENCE [LARGE SCALE GENOMIC DNA]</scope>
    <source>
        <strain evidence="2 3">MS-1</strain>
    </source>
</reference>
<evidence type="ECO:0000313" key="3">
    <source>
        <dbReference type="Proteomes" id="UP000033035"/>
    </source>
</evidence>
<dbReference type="AlphaFoldDB" id="A0A0F5J9S3"/>
<evidence type="ECO:0000313" key="2">
    <source>
        <dbReference type="EMBL" id="KKB54270.1"/>
    </source>
</evidence>
<comment type="caution">
    <text evidence="2">The sequence shown here is derived from an EMBL/GenBank/DDBJ whole genome shotgun (WGS) entry which is preliminary data.</text>
</comment>
<organism evidence="2 3">
    <name type="scientific">Parabacteroides gordonii MS-1 = DSM 23371</name>
    <dbReference type="NCBI Taxonomy" id="1203610"/>
    <lineage>
        <taxon>Bacteria</taxon>
        <taxon>Pseudomonadati</taxon>
        <taxon>Bacteroidota</taxon>
        <taxon>Bacteroidia</taxon>
        <taxon>Bacteroidales</taxon>
        <taxon>Tannerellaceae</taxon>
        <taxon>Parabacteroides</taxon>
    </lineage>
</organism>
<dbReference type="RefSeq" id="WP_044192541.1">
    <property type="nucleotide sequence ID" value="NZ_AUAE01000029.1"/>
</dbReference>
<dbReference type="PATRIC" id="fig|1203610.3.peg.3928"/>
<proteinExistence type="predicted"/>
<feature type="domain" description="DUF4440" evidence="1">
    <location>
        <begin position="24"/>
        <end position="131"/>
    </location>
</feature>
<name>A0A0F5J9S3_9BACT</name>
<protein>
    <recommendedName>
        <fullName evidence="1">DUF4440 domain-containing protein</fullName>
    </recommendedName>
</protein>